<protein>
    <submittedName>
        <fullName evidence="1">Uncharacterized protein</fullName>
    </submittedName>
</protein>
<comment type="caution">
    <text evidence="1">The sequence shown here is derived from an EMBL/GenBank/DDBJ whole genome shotgun (WGS) entry which is preliminary data.</text>
</comment>
<dbReference type="Proteomes" id="UP000634136">
    <property type="component" value="Unassembled WGS sequence"/>
</dbReference>
<reference evidence="1" key="1">
    <citation type="submission" date="2020-09" db="EMBL/GenBank/DDBJ databases">
        <title>Genome-Enabled Discovery of Anthraquinone Biosynthesis in Senna tora.</title>
        <authorList>
            <person name="Kang S.-H."/>
            <person name="Pandey R.P."/>
            <person name="Lee C.-M."/>
            <person name="Sim J.-S."/>
            <person name="Jeong J.-T."/>
            <person name="Choi B.-S."/>
            <person name="Jung M."/>
            <person name="Ginzburg D."/>
            <person name="Zhao K."/>
            <person name="Won S.Y."/>
            <person name="Oh T.-J."/>
            <person name="Yu Y."/>
            <person name="Kim N.-H."/>
            <person name="Lee O.R."/>
            <person name="Lee T.-H."/>
            <person name="Bashyal P."/>
            <person name="Kim T.-S."/>
            <person name="Lee W.-H."/>
            <person name="Kawkins C."/>
            <person name="Kim C.-K."/>
            <person name="Kim J.S."/>
            <person name="Ahn B.O."/>
            <person name="Rhee S.Y."/>
            <person name="Sohng J.K."/>
        </authorList>
    </citation>
    <scope>NUCLEOTIDE SEQUENCE</scope>
    <source>
        <tissue evidence="1">Leaf</tissue>
    </source>
</reference>
<organism evidence="1 2">
    <name type="scientific">Senna tora</name>
    <dbReference type="NCBI Taxonomy" id="362788"/>
    <lineage>
        <taxon>Eukaryota</taxon>
        <taxon>Viridiplantae</taxon>
        <taxon>Streptophyta</taxon>
        <taxon>Embryophyta</taxon>
        <taxon>Tracheophyta</taxon>
        <taxon>Spermatophyta</taxon>
        <taxon>Magnoliopsida</taxon>
        <taxon>eudicotyledons</taxon>
        <taxon>Gunneridae</taxon>
        <taxon>Pentapetalae</taxon>
        <taxon>rosids</taxon>
        <taxon>fabids</taxon>
        <taxon>Fabales</taxon>
        <taxon>Fabaceae</taxon>
        <taxon>Caesalpinioideae</taxon>
        <taxon>Cassia clade</taxon>
        <taxon>Senna</taxon>
    </lineage>
</organism>
<proteinExistence type="predicted"/>
<sequence>MGIGTSTIERKGWPWLACEARTRVDRQL</sequence>
<name>A0A834WEL8_9FABA</name>
<keyword evidence="2" id="KW-1185">Reference proteome</keyword>
<evidence type="ECO:0000313" key="1">
    <source>
        <dbReference type="EMBL" id="KAF7818118.1"/>
    </source>
</evidence>
<accession>A0A834WEL8</accession>
<gene>
    <name evidence="1" type="ORF">G2W53_023573</name>
</gene>
<dbReference type="AlphaFoldDB" id="A0A834WEL8"/>
<evidence type="ECO:0000313" key="2">
    <source>
        <dbReference type="Proteomes" id="UP000634136"/>
    </source>
</evidence>
<dbReference type="EMBL" id="JAAIUW010000008">
    <property type="protein sequence ID" value="KAF7818118.1"/>
    <property type="molecule type" value="Genomic_DNA"/>
</dbReference>